<comment type="caution">
    <text evidence="1">The sequence shown here is derived from an EMBL/GenBank/DDBJ whole genome shotgun (WGS) entry which is preliminary data.</text>
</comment>
<dbReference type="Proteomes" id="UP000051557">
    <property type="component" value="Unassembled WGS sequence"/>
</dbReference>
<proteinExistence type="predicted"/>
<dbReference type="EMBL" id="LIDM01000456">
    <property type="protein sequence ID" value="KRP30820.1"/>
    <property type="molecule type" value="Genomic_DNA"/>
</dbReference>
<evidence type="ECO:0000313" key="2">
    <source>
        <dbReference type="Proteomes" id="UP000051557"/>
    </source>
</evidence>
<gene>
    <name evidence="1" type="ORF">ABS32_08310</name>
</gene>
<protein>
    <submittedName>
        <fullName evidence="1">Uncharacterized protein</fullName>
    </submittedName>
</protein>
<evidence type="ECO:0000313" key="1">
    <source>
        <dbReference type="EMBL" id="KRP30820.1"/>
    </source>
</evidence>
<reference evidence="1 2" key="1">
    <citation type="submission" date="2015-10" db="EMBL/GenBank/DDBJ databases">
        <title>Metagenome-Assembled Genomes uncover a global brackish microbiome.</title>
        <authorList>
            <person name="Hugerth L.W."/>
            <person name="Larsson J."/>
            <person name="Alneberg J."/>
            <person name="Lindh M.V."/>
            <person name="Legrand C."/>
            <person name="Pinhassi J."/>
            <person name="Andersson A.F."/>
        </authorList>
    </citation>
    <scope>NUCLEOTIDE SEQUENCE [LARGE SCALE GENOMIC DNA]</scope>
    <source>
        <strain evidence="1">BACL9 MAG-120820-bin42</strain>
    </source>
</reference>
<sequence>MTVGAVYRIAVDGKSGASGSITLRGSVTVPGPTNDTFANAVSLSGTSFTVSGSNVGATSQVREPVHAGQRGRKSVWWSWKAPSSGTFTIATTSSTFDTLLGVYTGSVVGSLRRVGSNDDVSRSLRTSRVKISVVAGTVYRIAVDGYRGAQGTIRLAGTFQAKSTLTAPTRLRAMRNARNRVTIFWGKVQPASQYEVSLSSATQVWASGFTRGLGVRTRGSIPRSIALTAKVRAIGADGEVGPWSAPVAVR</sequence>
<dbReference type="AlphaFoldDB" id="A0A0R2X8K5"/>
<accession>A0A0R2X8K5</accession>
<name>A0A0R2X8K5_9BACT</name>
<organism evidence="1 2">
    <name type="scientific">Verrucomicrobia subdivision 6 bacterium BACL9 MAG-120820-bin42</name>
    <dbReference type="NCBI Taxonomy" id="1655634"/>
    <lineage>
        <taxon>Bacteria</taxon>
        <taxon>Pseudomonadati</taxon>
        <taxon>Verrucomicrobiota</taxon>
        <taxon>Verrucomicrobiia</taxon>
        <taxon>Verrucomicrobiales</taxon>
        <taxon>Verrucomicrobia subdivision 6</taxon>
    </lineage>
</organism>